<accession>A0A1G5SHW2</accession>
<protein>
    <submittedName>
        <fullName evidence="1">Uncharacterized protein</fullName>
    </submittedName>
</protein>
<evidence type="ECO:0000313" key="1">
    <source>
        <dbReference type="EMBL" id="SCZ86141.1"/>
    </source>
</evidence>
<organism evidence="1 2">
    <name type="scientific">Nitrosomonas mobilis</name>
    <dbReference type="NCBI Taxonomy" id="51642"/>
    <lineage>
        <taxon>Bacteria</taxon>
        <taxon>Pseudomonadati</taxon>
        <taxon>Pseudomonadota</taxon>
        <taxon>Betaproteobacteria</taxon>
        <taxon>Nitrosomonadales</taxon>
        <taxon>Nitrosomonadaceae</taxon>
        <taxon>Nitrosomonas</taxon>
    </lineage>
</organism>
<sequence length="51" mass="5921">MLTSGNRFNELRQDIVKVPALDVKNSRIGFARWECQFYTRAFDHALASSPY</sequence>
<dbReference type="AlphaFoldDB" id="A0A1G5SHW2"/>
<name>A0A1G5SHW2_9PROT</name>
<dbReference type="EMBL" id="FMWO01000057">
    <property type="protein sequence ID" value="SCZ86141.1"/>
    <property type="molecule type" value="Genomic_DNA"/>
</dbReference>
<keyword evidence="2" id="KW-1185">Reference proteome</keyword>
<evidence type="ECO:0000313" key="2">
    <source>
        <dbReference type="Proteomes" id="UP000198729"/>
    </source>
</evidence>
<gene>
    <name evidence="1" type="ORF">NSMM_490030</name>
</gene>
<dbReference type="Proteomes" id="UP000198729">
    <property type="component" value="Unassembled WGS sequence"/>
</dbReference>
<reference evidence="1 2" key="1">
    <citation type="submission" date="2016-10" db="EMBL/GenBank/DDBJ databases">
        <authorList>
            <person name="de Groot N.N."/>
        </authorList>
    </citation>
    <scope>NUCLEOTIDE SEQUENCE [LARGE SCALE GENOMIC DNA]</scope>
    <source>
        <strain evidence="1">1</strain>
    </source>
</reference>
<proteinExistence type="predicted"/>